<evidence type="ECO:0000256" key="1">
    <source>
        <dbReference type="SAM" id="MobiDB-lite"/>
    </source>
</evidence>
<feature type="region of interest" description="Disordered" evidence="1">
    <location>
        <begin position="22"/>
        <end position="64"/>
    </location>
</feature>
<reference evidence="2" key="1">
    <citation type="journal article" date="2022" name="bioRxiv">
        <title>Sequencing and chromosome-scale assembly of the giantPleurodeles waltlgenome.</title>
        <authorList>
            <person name="Brown T."/>
            <person name="Elewa A."/>
            <person name="Iarovenko S."/>
            <person name="Subramanian E."/>
            <person name="Araus A.J."/>
            <person name="Petzold A."/>
            <person name="Susuki M."/>
            <person name="Suzuki K.-i.T."/>
            <person name="Hayashi T."/>
            <person name="Toyoda A."/>
            <person name="Oliveira C."/>
            <person name="Osipova E."/>
            <person name="Leigh N.D."/>
            <person name="Simon A."/>
            <person name="Yun M.H."/>
        </authorList>
    </citation>
    <scope>NUCLEOTIDE SEQUENCE</scope>
    <source>
        <strain evidence="2">20211129_DDA</strain>
        <tissue evidence="2">Liver</tissue>
    </source>
</reference>
<name>A0AAV7M0W4_PLEWA</name>
<evidence type="ECO:0000313" key="3">
    <source>
        <dbReference type="Proteomes" id="UP001066276"/>
    </source>
</evidence>
<feature type="region of interest" description="Disordered" evidence="1">
    <location>
        <begin position="119"/>
        <end position="152"/>
    </location>
</feature>
<dbReference type="Proteomes" id="UP001066276">
    <property type="component" value="Chromosome 10"/>
</dbReference>
<proteinExistence type="predicted"/>
<organism evidence="2 3">
    <name type="scientific">Pleurodeles waltl</name>
    <name type="common">Iberian ribbed newt</name>
    <dbReference type="NCBI Taxonomy" id="8319"/>
    <lineage>
        <taxon>Eukaryota</taxon>
        <taxon>Metazoa</taxon>
        <taxon>Chordata</taxon>
        <taxon>Craniata</taxon>
        <taxon>Vertebrata</taxon>
        <taxon>Euteleostomi</taxon>
        <taxon>Amphibia</taxon>
        <taxon>Batrachia</taxon>
        <taxon>Caudata</taxon>
        <taxon>Salamandroidea</taxon>
        <taxon>Salamandridae</taxon>
        <taxon>Pleurodelinae</taxon>
        <taxon>Pleurodeles</taxon>
    </lineage>
</organism>
<sequence length="152" mass="15860">MIGCSPGPQLCAERCSGAQAELSGGDAGPTIAEPADDTAQQAHKARSSPAHCRDRPVGSDVGLLETHTGSTHKYLPDSPQLRTHVCGGAAAPQRFMGWAWRLADCGLPHRGQRKRATLLIPHAGEQKSLGEPGARTGLADEAGGHSMKPGRQ</sequence>
<dbReference type="EMBL" id="JANPWB010000014">
    <property type="protein sequence ID" value="KAJ1097425.1"/>
    <property type="molecule type" value="Genomic_DNA"/>
</dbReference>
<comment type="caution">
    <text evidence="2">The sequence shown here is derived from an EMBL/GenBank/DDBJ whole genome shotgun (WGS) entry which is preliminary data.</text>
</comment>
<accession>A0AAV7M0W4</accession>
<dbReference type="AlphaFoldDB" id="A0AAV7M0W4"/>
<protein>
    <submittedName>
        <fullName evidence="2">Uncharacterized protein</fullName>
    </submittedName>
</protein>
<keyword evidence="3" id="KW-1185">Reference proteome</keyword>
<gene>
    <name evidence="2" type="ORF">NDU88_002544</name>
</gene>
<evidence type="ECO:0000313" key="2">
    <source>
        <dbReference type="EMBL" id="KAJ1097425.1"/>
    </source>
</evidence>